<dbReference type="InterPro" id="IPR032675">
    <property type="entry name" value="LRR_dom_sf"/>
</dbReference>
<evidence type="ECO:0000256" key="1">
    <source>
        <dbReference type="ARBA" id="ARBA00022614"/>
    </source>
</evidence>
<dbReference type="Gene3D" id="3.80.10.10">
    <property type="entry name" value="Ribonuclease Inhibitor"/>
    <property type="match status" value="1"/>
</dbReference>
<feature type="signal peptide" evidence="4">
    <location>
        <begin position="1"/>
        <end position="26"/>
    </location>
</feature>
<accession>A0A4Y0BG97</accession>
<keyword evidence="1" id="KW-0433">Leucine-rich repeat</keyword>
<reference evidence="5" key="1">
    <citation type="submission" date="2020-05" db="UniProtKB">
        <authorList>
            <consortium name="EnsemblMetazoa"/>
        </authorList>
    </citation>
    <scope>IDENTIFICATION</scope>
    <source>
        <strain evidence="5">FUMOZ</strain>
    </source>
</reference>
<keyword evidence="2" id="KW-0677">Repeat</keyword>
<sequence>MIPQTTCQLVVFLLCTVLLSLSSIDAGPTFECVLQKRDDEDVCAFRNVMYTVNMTGVTFKAPIGKIQHVAFEDSTLEHLPKELLTAFPDLRSLSVPNTNLSTVIIPAKLERLYASDNQISRIIVHQTRDTTTMLELMLDSNHLHDVTNLTRLAKLEILNLSGNKELSNDGTIELGRFKGMNGLRHLLLSDVGAYYLENEQDVSLPELELLDLSNNNLLTSSLSVKVFAPLKSLQILRLGHNQLKDLDAMQLTEGSPQLKQIYLEGSHFPCDQQKLILNHLNKAGVETPVTNRQSRCLLGFEKHDDMCCVPKMPGTGANGTAVPPPPPPPSSVEEDNRITDRTSISGMDTVMVHSKDRTTSTVTPPAAVPKSNDGKNGATLVTLGNSSWFGVLLVVSVAKLMLF</sequence>
<dbReference type="EnsemblMetazoa" id="AFUN019122-RA">
    <property type="protein sequence ID" value="AFUN019122-PA"/>
    <property type="gene ID" value="AFUN019122"/>
</dbReference>
<dbReference type="SUPFAM" id="SSF52047">
    <property type="entry name" value="RNI-like"/>
    <property type="match status" value="1"/>
</dbReference>
<dbReference type="Pfam" id="PF13855">
    <property type="entry name" value="LRR_8"/>
    <property type="match status" value="1"/>
</dbReference>
<dbReference type="PANTHER" id="PTHR24366:SF96">
    <property type="entry name" value="LEUCINE RICH REPEAT CONTAINING 53"/>
    <property type="match status" value="1"/>
</dbReference>
<proteinExistence type="predicted"/>
<evidence type="ECO:0000256" key="3">
    <source>
        <dbReference type="SAM" id="MobiDB-lite"/>
    </source>
</evidence>
<keyword evidence="4" id="KW-0732">Signal</keyword>
<organism evidence="5">
    <name type="scientific">Anopheles funestus</name>
    <name type="common">African malaria mosquito</name>
    <dbReference type="NCBI Taxonomy" id="62324"/>
    <lineage>
        <taxon>Eukaryota</taxon>
        <taxon>Metazoa</taxon>
        <taxon>Ecdysozoa</taxon>
        <taxon>Arthropoda</taxon>
        <taxon>Hexapoda</taxon>
        <taxon>Insecta</taxon>
        <taxon>Pterygota</taxon>
        <taxon>Neoptera</taxon>
        <taxon>Endopterygota</taxon>
        <taxon>Diptera</taxon>
        <taxon>Nematocera</taxon>
        <taxon>Culicoidea</taxon>
        <taxon>Culicidae</taxon>
        <taxon>Anophelinae</taxon>
        <taxon>Anopheles</taxon>
    </lineage>
</organism>
<dbReference type="InterPro" id="IPR001611">
    <property type="entry name" value="Leu-rich_rpt"/>
</dbReference>
<name>A0A4Y0BG97_ANOFN</name>
<dbReference type="STRING" id="62324.A0A4Y0BG97"/>
<dbReference type="InterPro" id="IPR003591">
    <property type="entry name" value="Leu-rich_rpt_typical-subtyp"/>
</dbReference>
<dbReference type="PANTHER" id="PTHR24366">
    <property type="entry name" value="IG(IMMUNOGLOBULIN) AND LRR(LEUCINE RICH REPEAT) DOMAINS"/>
    <property type="match status" value="1"/>
</dbReference>
<dbReference type="VEuPathDB" id="VectorBase:AFUN2_000830"/>
<evidence type="ECO:0000256" key="2">
    <source>
        <dbReference type="ARBA" id="ARBA00022737"/>
    </source>
</evidence>
<dbReference type="SMART" id="SM00369">
    <property type="entry name" value="LRR_TYP"/>
    <property type="match status" value="2"/>
</dbReference>
<dbReference type="VEuPathDB" id="VectorBase:AFUN019122"/>
<dbReference type="AlphaFoldDB" id="A0A4Y0BG97"/>
<feature type="chain" id="PRO_5021357756" description="Leucine rich immune protein (Coil-less)" evidence="4">
    <location>
        <begin position="27"/>
        <end position="403"/>
    </location>
</feature>
<protein>
    <recommendedName>
        <fullName evidence="6">Leucine rich immune protein (Coil-less)</fullName>
    </recommendedName>
</protein>
<evidence type="ECO:0000256" key="4">
    <source>
        <dbReference type="SAM" id="SignalP"/>
    </source>
</evidence>
<feature type="region of interest" description="Disordered" evidence="3">
    <location>
        <begin position="317"/>
        <end position="336"/>
    </location>
</feature>
<evidence type="ECO:0008006" key="6">
    <source>
        <dbReference type="Google" id="ProtNLM"/>
    </source>
</evidence>
<evidence type="ECO:0000313" key="5">
    <source>
        <dbReference type="EnsemblMetazoa" id="AFUN019122-PA"/>
    </source>
</evidence>